<comment type="caution">
    <text evidence="10">The sequence shown here is derived from an EMBL/GenBank/DDBJ whole genome shotgun (WGS) entry which is preliminary data.</text>
</comment>
<dbReference type="InterPro" id="IPR023828">
    <property type="entry name" value="Peptidase_S8_Ser-AS"/>
</dbReference>
<evidence type="ECO:0000256" key="3">
    <source>
        <dbReference type="ARBA" id="ARBA00022801"/>
    </source>
</evidence>
<protein>
    <submittedName>
        <fullName evidence="10">Subtilisin family serine protease</fullName>
    </submittedName>
</protein>
<evidence type="ECO:0000313" key="10">
    <source>
        <dbReference type="EMBL" id="MBB4946248.1"/>
    </source>
</evidence>
<dbReference type="GO" id="GO:0004252">
    <property type="term" value="F:serine-type endopeptidase activity"/>
    <property type="evidence" value="ECO:0007669"/>
    <property type="project" value="UniProtKB-UniRule"/>
</dbReference>
<comment type="similarity">
    <text evidence="1 6 7">Belongs to the peptidase S8 family.</text>
</comment>
<evidence type="ECO:0000313" key="11">
    <source>
        <dbReference type="Proteomes" id="UP000573327"/>
    </source>
</evidence>
<feature type="active site" description="Charge relay system" evidence="5 6">
    <location>
        <position position="205"/>
    </location>
</feature>
<dbReference type="AlphaFoldDB" id="A0A7W7S9B0"/>
<feature type="domain" description="Peptidase S8/S53" evidence="9">
    <location>
        <begin position="155"/>
        <end position="456"/>
    </location>
</feature>
<dbReference type="RefSeq" id="WP_246510987.1">
    <property type="nucleotide sequence ID" value="NZ_JACHJR010000001.1"/>
</dbReference>
<evidence type="ECO:0000256" key="7">
    <source>
        <dbReference type="RuleBase" id="RU003355"/>
    </source>
</evidence>
<keyword evidence="8" id="KW-0732">Signal</keyword>
<keyword evidence="11" id="KW-1185">Reference proteome</keyword>
<evidence type="ECO:0000256" key="2">
    <source>
        <dbReference type="ARBA" id="ARBA00022670"/>
    </source>
</evidence>
<evidence type="ECO:0000256" key="5">
    <source>
        <dbReference type="PIRSR" id="PIRSR615500-1"/>
    </source>
</evidence>
<evidence type="ECO:0000256" key="6">
    <source>
        <dbReference type="PROSITE-ProRule" id="PRU01240"/>
    </source>
</evidence>
<dbReference type="PROSITE" id="PS00137">
    <property type="entry name" value="SUBTILASE_HIS"/>
    <property type="match status" value="1"/>
</dbReference>
<keyword evidence="4 6" id="KW-0720">Serine protease</keyword>
<feature type="signal peptide" evidence="8">
    <location>
        <begin position="1"/>
        <end position="21"/>
    </location>
</feature>
<feature type="active site" description="Charge relay system" evidence="5 6">
    <location>
        <position position="410"/>
    </location>
</feature>
<dbReference type="PROSITE" id="PS00138">
    <property type="entry name" value="SUBTILASE_SER"/>
    <property type="match status" value="1"/>
</dbReference>
<evidence type="ECO:0000259" key="9">
    <source>
        <dbReference type="Pfam" id="PF00082"/>
    </source>
</evidence>
<feature type="chain" id="PRO_5030846136" evidence="8">
    <location>
        <begin position="22"/>
        <end position="490"/>
    </location>
</feature>
<dbReference type="PANTHER" id="PTHR43806">
    <property type="entry name" value="PEPTIDASE S8"/>
    <property type="match status" value="1"/>
</dbReference>
<dbReference type="SUPFAM" id="SSF52743">
    <property type="entry name" value="Subtilisin-like"/>
    <property type="match status" value="1"/>
</dbReference>
<dbReference type="PROSITE" id="PS00136">
    <property type="entry name" value="SUBTILASE_ASP"/>
    <property type="match status" value="1"/>
</dbReference>
<dbReference type="Pfam" id="PF00082">
    <property type="entry name" value="Peptidase_S8"/>
    <property type="match status" value="1"/>
</dbReference>
<dbReference type="GO" id="GO:0006508">
    <property type="term" value="P:proteolysis"/>
    <property type="evidence" value="ECO:0007669"/>
    <property type="project" value="UniProtKB-KW"/>
</dbReference>
<dbReference type="InterPro" id="IPR000209">
    <property type="entry name" value="Peptidase_S8/S53_dom"/>
</dbReference>
<keyword evidence="2 6" id="KW-0645">Protease</keyword>
<accession>A0A7W7S9B0</accession>
<dbReference type="Gene3D" id="3.40.50.200">
    <property type="entry name" value="Peptidase S8/S53 domain"/>
    <property type="match status" value="1"/>
</dbReference>
<dbReference type="InterPro" id="IPR015500">
    <property type="entry name" value="Peptidase_S8_subtilisin-rel"/>
</dbReference>
<dbReference type="InterPro" id="IPR036852">
    <property type="entry name" value="Peptidase_S8/S53_dom_sf"/>
</dbReference>
<dbReference type="InterPro" id="IPR050131">
    <property type="entry name" value="Peptidase_S8_subtilisin-like"/>
</dbReference>
<reference evidence="10 11" key="1">
    <citation type="submission" date="2020-08" db="EMBL/GenBank/DDBJ databases">
        <title>Sequencing the genomes of 1000 actinobacteria strains.</title>
        <authorList>
            <person name="Klenk H.-P."/>
        </authorList>
    </citation>
    <scope>NUCLEOTIDE SEQUENCE [LARGE SCALE GENOMIC DNA]</scope>
    <source>
        <strain evidence="10 11">DSM 44786</strain>
    </source>
</reference>
<keyword evidence="3 6" id="KW-0378">Hydrolase</keyword>
<gene>
    <name evidence="10" type="ORF">F4556_001783</name>
</gene>
<dbReference type="Proteomes" id="UP000573327">
    <property type="component" value="Unassembled WGS sequence"/>
</dbReference>
<evidence type="ECO:0000256" key="8">
    <source>
        <dbReference type="SAM" id="SignalP"/>
    </source>
</evidence>
<feature type="active site" description="Charge relay system" evidence="5 6">
    <location>
        <position position="163"/>
    </location>
</feature>
<dbReference type="PANTHER" id="PTHR43806:SF11">
    <property type="entry name" value="CEREVISIN-RELATED"/>
    <property type="match status" value="1"/>
</dbReference>
<proteinExistence type="inferred from homology"/>
<dbReference type="PRINTS" id="PR00723">
    <property type="entry name" value="SUBTILISIN"/>
</dbReference>
<organism evidence="10 11">
    <name type="scientific">Kitasatospora gansuensis</name>
    <dbReference type="NCBI Taxonomy" id="258050"/>
    <lineage>
        <taxon>Bacteria</taxon>
        <taxon>Bacillati</taxon>
        <taxon>Actinomycetota</taxon>
        <taxon>Actinomycetes</taxon>
        <taxon>Kitasatosporales</taxon>
        <taxon>Streptomycetaceae</taxon>
        <taxon>Kitasatospora</taxon>
    </lineage>
</organism>
<dbReference type="InterPro" id="IPR022398">
    <property type="entry name" value="Peptidase_S8_His-AS"/>
</dbReference>
<dbReference type="InterPro" id="IPR023827">
    <property type="entry name" value="Peptidase_S8_Asp-AS"/>
</dbReference>
<evidence type="ECO:0000256" key="1">
    <source>
        <dbReference type="ARBA" id="ARBA00011073"/>
    </source>
</evidence>
<sequence length="490" mass="50155">MAGLALVAAGTLTLPTGTAVAADAAGSGAAETGPLFNYLVNTKANHGQVKLAERAIIRLGGTVVQSYEQIGVIIARSDSTGFAAGLRASHVVDSVGASRTKAVTAGIGDDTVELATPPAALLAAGAGADEPLQADQWSLGTIGVPEAHRTSLGSRRVTVGVLDSGIDATHEDLAANVDAAQSVSCIDNGRPNTDFQAWQPTTSDHGTHVAGTIAAAKNGKGVLGVAPNVRLAAVKVVDDGGYIFPEYAVCGFVWAGEHHFQVTNNSYYVDPWMFNCSNDPDQAAILTSVRRATAFAERNGVLSVAAAGNENIDLAHKTTDDTSPDDTVPVPRPVDTGCLSLPAELPGVVNVASVGVNGNKSFFSSYGQGKITVAAPGGDSRYQIPNTPAKNGRILSTVRGNKYGYMQGTSMASPHAAGVAALLASSHPWAGPEQLRRMLTGQATEHACPAVFDPSGDGAWAATCEGGTAQNGFYGAGIVNAATAVQWWRG</sequence>
<name>A0A7W7S9B0_9ACTN</name>
<evidence type="ECO:0000256" key="4">
    <source>
        <dbReference type="ARBA" id="ARBA00022825"/>
    </source>
</evidence>
<dbReference type="EMBL" id="JACHJR010000001">
    <property type="protein sequence ID" value="MBB4946248.1"/>
    <property type="molecule type" value="Genomic_DNA"/>
</dbReference>
<dbReference type="PROSITE" id="PS51892">
    <property type="entry name" value="SUBTILASE"/>
    <property type="match status" value="1"/>
</dbReference>